<sequence>MSLINIINKRRTWFFLIILIYTILLSLSYNLLKTVLSCNASNLNSSALRASLLLGVAFGMLSVVAASAVVIPSVMVSWITVLVLLNFTGKSRRTLVSEGKKLCVDITTLLVKFLFKEGNIVALISAVLGFFAFVNLKGRETNDGTVSAGIY</sequence>
<dbReference type="Proteomes" id="UP001454036">
    <property type="component" value="Unassembled WGS sequence"/>
</dbReference>
<organism evidence="2 3">
    <name type="scientific">Lithospermum erythrorhizon</name>
    <name type="common">Purple gromwell</name>
    <name type="synonym">Lithospermum officinale var. erythrorhizon</name>
    <dbReference type="NCBI Taxonomy" id="34254"/>
    <lineage>
        <taxon>Eukaryota</taxon>
        <taxon>Viridiplantae</taxon>
        <taxon>Streptophyta</taxon>
        <taxon>Embryophyta</taxon>
        <taxon>Tracheophyta</taxon>
        <taxon>Spermatophyta</taxon>
        <taxon>Magnoliopsida</taxon>
        <taxon>eudicotyledons</taxon>
        <taxon>Gunneridae</taxon>
        <taxon>Pentapetalae</taxon>
        <taxon>asterids</taxon>
        <taxon>lamiids</taxon>
        <taxon>Boraginales</taxon>
        <taxon>Boraginaceae</taxon>
        <taxon>Boraginoideae</taxon>
        <taxon>Lithospermeae</taxon>
        <taxon>Lithospermum</taxon>
    </lineage>
</organism>
<evidence type="ECO:0000256" key="1">
    <source>
        <dbReference type="SAM" id="Phobius"/>
    </source>
</evidence>
<keyword evidence="3" id="KW-1185">Reference proteome</keyword>
<dbReference type="PANTHER" id="PTHR34656:SF1">
    <property type="entry name" value="PYRROLINE-5-CARBOXYLATE REDUCTASE"/>
    <property type="match status" value="1"/>
</dbReference>
<name>A0AAV3PJP5_LITER</name>
<proteinExistence type="predicted"/>
<keyword evidence="1" id="KW-0812">Transmembrane</keyword>
<keyword evidence="1" id="KW-0472">Membrane</keyword>
<protein>
    <submittedName>
        <fullName evidence="2">Reductase</fullName>
    </submittedName>
</protein>
<keyword evidence="1" id="KW-1133">Transmembrane helix</keyword>
<dbReference type="EMBL" id="BAABME010001794">
    <property type="protein sequence ID" value="GAA0151478.1"/>
    <property type="molecule type" value="Genomic_DNA"/>
</dbReference>
<evidence type="ECO:0000313" key="2">
    <source>
        <dbReference type="EMBL" id="GAA0151478.1"/>
    </source>
</evidence>
<dbReference type="AlphaFoldDB" id="A0AAV3PJP5"/>
<dbReference type="PANTHER" id="PTHR34656">
    <property type="entry name" value="PYRROLINE-5-CARBOXYLATE REDUCTASE"/>
    <property type="match status" value="1"/>
</dbReference>
<feature type="transmembrane region" description="Helical" evidence="1">
    <location>
        <begin position="118"/>
        <end position="136"/>
    </location>
</feature>
<feature type="transmembrane region" description="Helical" evidence="1">
    <location>
        <begin position="52"/>
        <end position="85"/>
    </location>
</feature>
<accession>A0AAV3PJP5</accession>
<gene>
    <name evidence="2" type="ORF">LIER_10188</name>
</gene>
<reference evidence="2 3" key="1">
    <citation type="submission" date="2024-01" db="EMBL/GenBank/DDBJ databases">
        <title>The complete chloroplast genome sequence of Lithospermum erythrorhizon: insights into the phylogenetic relationship among Boraginaceae species and the maternal lineages of purple gromwells.</title>
        <authorList>
            <person name="Okada T."/>
            <person name="Watanabe K."/>
        </authorList>
    </citation>
    <scope>NUCLEOTIDE SEQUENCE [LARGE SCALE GENOMIC DNA]</scope>
</reference>
<evidence type="ECO:0000313" key="3">
    <source>
        <dbReference type="Proteomes" id="UP001454036"/>
    </source>
</evidence>
<feature type="transmembrane region" description="Helical" evidence="1">
    <location>
        <begin position="12"/>
        <end position="32"/>
    </location>
</feature>
<comment type="caution">
    <text evidence="2">The sequence shown here is derived from an EMBL/GenBank/DDBJ whole genome shotgun (WGS) entry which is preliminary data.</text>
</comment>